<dbReference type="EMBL" id="JACHIJ010000005">
    <property type="protein sequence ID" value="MBB5053550.1"/>
    <property type="molecule type" value="Genomic_DNA"/>
</dbReference>
<keyword evidence="5" id="KW-0998">Cell outer membrane</keyword>
<comment type="caution">
    <text evidence="9">The sequence shown here is derived from an EMBL/GenBank/DDBJ whole genome shotgun (WGS) entry which is preliminary data.</text>
</comment>
<dbReference type="GO" id="GO:0008643">
    <property type="term" value="P:carbohydrate transport"/>
    <property type="evidence" value="ECO:0007669"/>
    <property type="project" value="InterPro"/>
</dbReference>
<dbReference type="InterPro" id="IPR038673">
    <property type="entry name" value="OprB_sf"/>
</dbReference>
<comment type="subcellular location">
    <subcellularLocation>
        <location evidence="1">Cell outer membrane</location>
    </subcellularLocation>
</comment>
<evidence type="ECO:0000256" key="5">
    <source>
        <dbReference type="ARBA" id="ARBA00023237"/>
    </source>
</evidence>
<dbReference type="RefSeq" id="WP_184087181.1">
    <property type="nucleotide sequence ID" value="NZ_JACHIJ010000005.1"/>
</dbReference>
<organism evidence="9 10">
    <name type="scientific">Afipia massiliensis</name>
    <dbReference type="NCBI Taxonomy" id="211460"/>
    <lineage>
        <taxon>Bacteria</taxon>
        <taxon>Pseudomonadati</taxon>
        <taxon>Pseudomonadota</taxon>
        <taxon>Alphaproteobacteria</taxon>
        <taxon>Hyphomicrobiales</taxon>
        <taxon>Nitrobacteraceae</taxon>
        <taxon>Afipia</taxon>
    </lineage>
</organism>
<name>A0A840N372_9BRAD</name>
<dbReference type="SUPFAM" id="SSF56925">
    <property type="entry name" value="OMPA-like"/>
    <property type="match status" value="1"/>
</dbReference>
<dbReference type="InterPro" id="IPR011250">
    <property type="entry name" value="OMP/PagP_B-barrel"/>
</dbReference>
<dbReference type="Pfam" id="PF13505">
    <property type="entry name" value="OMP_b-brl"/>
    <property type="match status" value="1"/>
</dbReference>
<evidence type="ECO:0000256" key="7">
    <source>
        <dbReference type="RuleBase" id="RU363072"/>
    </source>
</evidence>
<dbReference type="GO" id="GO:0009279">
    <property type="term" value="C:cell outer membrane"/>
    <property type="evidence" value="ECO:0007669"/>
    <property type="project" value="UniProtKB-SubCell"/>
</dbReference>
<gene>
    <name evidence="9" type="ORF">HNQ36_003550</name>
</gene>
<dbReference type="Proteomes" id="UP000521227">
    <property type="component" value="Unassembled WGS sequence"/>
</dbReference>
<evidence type="ECO:0000256" key="1">
    <source>
        <dbReference type="ARBA" id="ARBA00004442"/>
    </source>
</evidence>
<dbReference type="Gene3D" id="2.40.160.180">
    <property type="entry name" value="Carbohydrate-selective porin OprB"/>
    <property type="match status" value="1"/>
</dbReference>
<evidence type="ECO:0000256" key="4">
    <source>
        <dbReference type="ARBA" id="ARBA00023136"/>
    </source>
</evidence>
<dbReference type="Pfam" id="PF04966">
    <property type="entry name" value="OprB"/>
    <property type="match status" value="1"/>
</dbReference>
<sequence>MTLRGQNVIIETRRGANSLKSLFAGIVLGALSLDAAQAADVSATPVKAPRVETYFDWTGPYIGAHMGYGWGHSSATLFNPLPSTLSHSYNGINGGVHVGYNVVLPSRVLLGVEADITFPNYINSNAVVSSPRAAESGLTEKMDYVGSARARIGYAGQSWMVYATGGFAWQGTRFASDLSGGLEEKNIQLRTGWAAGAGFEYVVDPHWTARLEYLYYDFWSADVRLPSGARYASTLDFQTLRFGLNRKIDWPGSTEPRLAATKAALSSDIWEVHGQTTYLSQGYPGFHAPYSGTNSLTPGRQSQATWSNSLYLNARLWEGGEVYFNPELLQGFGLSNTVGFAGFTSGEAQKSNFPYPRFNPSRLYLRQTFGFGGKQEELPSGPGQLAGKADVSRLTLQAGKFAVPDVFDGNAYAKDPRKDFMNWSIWAPGAFDYSADKVGLTYGVTAELNQRYWALRAGYFLMVSESNSGNFDMKVFQRGNYILELETRYSLFSQPGKFRTIAWLNSAYSGSYRDTLNDPVLNLDISQTRRGRIKYGYVFNVEQAITDDIGVFGRWSWNDGKTEIMVFTDIDASLAFGASIKGTSWGRPDDIVGIGGAFNALSKDHRDFVAAGGLGVLIGDGQINYRQEKILEVYYALALNKQITLTADYQSITNPAYNADRGPVSVFSGRLRGEF</sequence>
<dbReference type="Gene3D" id="2.40.160.20">
    <property type="match status" value="1"/>
</dbReference>
<evidence type="ECO:0000256" key="6">
    <source>
        <dbReference type="ARBA" id="ARBA00038306"/>
    </source>
</evidence>
<evidence type="ECO:0000313" key="10">
    <source>
        <dbReference type="Proteomes" id="UP000521227"/>
    </source>
</evidence>
<comment type="similarity">
    <text evidence="2 7">Belongs to the OprB family.</text>
</comment>
<proteinExistence type="inferred from homology"/>
<evidence type="ECO:0000313" key="9">
    <source>
        <dbReference type="EMBL" id="MBB5053550.1"/>
    </source>
</evidence>
<dbReference type="PANTHER" id="PTHR34001">
    <property type="entry name" value="BLL7405 PROTEIN"/>
    <property type="match status" value="1"/>
</dbReference>
<protein>
    <submittedName>
        <fullName evidence="9">High affinity Mn2+ porin</fullName>
    </submittedName>
</protein>
<dbReference type="InterPro" id="IPR007049">
    <property type="entry name" value="Carb-sel_porin_OprB"/>
</dbReference>
<dbReference type="AlphaFoldDB" id="A0A840N372"/>
<dbReference type="PANTHER" id="PTHR34001:SF3">
    <property type="entry name" value="BLL7405 PROTEIN"/>
    <property type="match status" value="1"/>
</dbReference>
<evidence type="ECO:0000256" key="3">
    <source>
        <dbReference type="ARBA" id="ARBA00022729"/>
    </source>
</evidence>
<dbReference type="InterPro" id="IPR027385">
    <property type="entry name" value="Beta-barrel_OMP"/>
</dbReference>
<accession>A0A840N372</accession>
<evidence type="ECO:0000256" key="2">
    <source>
        <dbReference type="ARBA" id="ARBA00008769"/>
    </source>
</evidence>
<dbReference type="InterPro" id="IPR051692">
    <property type="entry name" value="OMP-like"/>
</dbReference>
<reference evidence="9 10" key="1">
    <citation type="submission" date="2020-08" db="EMBL/GenBank/DDBJ databases">
        <title>Genomic Encyclopedia of Type Strains, Phase IV (KMG-IV): sequencing the most valuable type-strain genomes for metagenomic binning, comparative biology and taxonomic classification.</title>
        <authorList>
            <person name="Goeker M."/>
        </authorList>
    </citation>
    <scope>NUCLEOTIDE SEQUENCE [LARGE SCALE GENOMIC DNA]</scope>
    <source>
        <strain evidence="9 10">DSM 17498</strain>
    </source>
</reference>
<comment type="similarity">
    <text evidence="6">Belongs to the Omp25/RopB family.</text>
</comment>
<evidence type="ECO:0000259" key="8">
    <source>
        <dbReference type="Pfam" id="PF13505"/>
    </source>
</evidence>
<feature type="domain" description="Outer membrane protein beta-barrel" evidence="8">
    <location>
        <begin position="55"/>
        <end position="245"/>
    </location>
</feature>
<dbReference type="GO" id="GO:0015288">
    <property type="term" value="F:porin activity"/>
    <property type="evidence" value="ECO:0007669"/>
    <property type="project" value="InterPro"/>
</dbReference>
<keyword evidence="3" id="KW-0732">Signal</keyword>
<keyword evidence="4" id="KW-0472">Membrane</keyword>